<feature type="region of interest" description="Disordered" evidence="2">
    <location>
        <begin position="116"/>
        <end position="156"/>
    </location>
</feature>
<dbReference type="EMBL" id="BRXU01000035">
    <property type="protein sequence ID" value="GLC60544.1"/>
    <property type="molecule type" value="Genomic_DNA"/>
</dbReference>
<feature type="compositionally biased region" description="Low complexity" evidence="2">
    <location>
        <begin position="121"/>
        <end position="135"/>
    </location>
</feature>
<dbReference type="InterPro" id="IPR036770">
    <property type="entry name" value="Ankyrin_rpt-contain_sf"/>
</dbReference>
<keyword evidence="1" id="KW-0040">ANK repeat</keyword>
<organism evidence="3 4">
    <name type="scientific">Pleodorina starrii</name>
    <dbReference type="NCBI Taxonomy" id="330485"/>
    <lineage>
        <taxon>Eukaryota</taxon>
        <taxon>Viridiplantae</taxon>
        <taxon>Chlorophyta</taxon>
        <taxon>core chlorophytes</taxon>
        <taxon>Chlorophyceae</taxon>
        <taxon>CS clade</taxon>
        <taxon>Chlamydomonadales</taxon>
        <taxon>Volvocaceae</taxon>
        <taxon>Pleodorina</taxon>
    </lineage>
</organism>
<dbReference type="Proteomes" id="UP001165080">
    <property type="component" value="Unassembled WGS sequence"/>
</dbReference>
<evidence type="ECO:0000256" key="1">
    <source>
        <dbReference type="PROSITE-ProRule" id="PRU00023"/>
    </source>
</evidence>
<evidence type="ECO:0000313" key="4">
    <source>
        <dbReference type="Proteomes" id="UP001165080"/>
    </source>
</evidence>
<dbReference type="Pfam" id="PF00023">
    <property type="entry name" value="Ank"/>
    <property type="match status" value="1"/>
</dbReference>
<dbReference type="AlphaFoldDB" id="A0A9W6BYJ7"/>
<reference evidence="3 4" key="1">
    <citation type="journal article" date="2023" name="Commun. Biol.">
        <title>Reorganization of the ancestral sex-determining regions during the evolution of trioecy in Pleodorina starrii.</title>
        <authorList>
            <person name="Takahashi K."/>
            <person name="Suzuki S."/>
            <person name="Kawai-Toyooka H."/>
            <person name="Yamamoto K."/>
            <person name="Hamaji T."/>
            <person name="Ootsuki R."/>
            <person name="Yamaguchi H."/>
            <person name="Kawachi M."/>
            <person name="Higashiyama T."/>
            <person name="Nozaki H."/>
        </authorList>
    </citation>
    <scope>NUCLEOTIDE SEQUENCE [LARGE SCALE GENOMIC DNA]</scope>
    <source>
        <strain evidence="3 4">NIES-4479</strain>
    </source>
</reference>
<dbReference type="Gene3D" id="1.25.40.20">
    <property type="entry name" value="Ankyrin repeat-containing domain"/>
    <property type="match status" value="1"/>
</dbReference>
<proteinExistence type="predicted"/>
<dbReference type="InterPro" id="IPR002110">
    <property type="entry name" value="Ankyrin_rpt"/>
</dbReference>
<keyword evidence="4" id="KW-1185">Reference proteome</keyword>
<dbReference type="SUPFAM" id="SSF48403">
    <property type="entry name" value="Ankyrin repeat"/>
    <property type="match status" value="1"/>
</dbReference>
<evidence type="ECO:0000256" key="2">
    <source>
        <dbReference type="SAM" id="MobiDB-lite"/>
    </source>
</evidence>
<dbReference type="PROSITE" id="PS50297">
    <property type="entry name" value="ANK_REP_REGION"/>
    <property type="match status" value="1"/>
</dbReference>
<dbReference type="SMART" id="SM00248">
    <property type="entry name" value="ANK"/>
    <property type="match status" value="3"/>
</dbReference>
<accession>A0A9W6BYJ7</accession>
<feature type="repeat" description="ANK" evidence="1">
    <location>
        <begin position="84"/>
        <end position="116"/>
    </location>
</feature>
<gene>
    <name evidence="3" type="primary">PLEST009823</name>
    <name evidence="3" type="ORF">PLESTB_001625200</name>
</gene>
<dbReference type="OrthoDB" id="550145at2759"/>
<evidence type="ECO:0000313" key="3">
    <source>
        <dbReference type="EMBL" id="GLC60544.1"/>
    </source>
</evidence>
<dbReference type="PROSITE" id="PS50088">
    <property type="entry name" value="ANK_REPEAT"/>
    <property type="match status" value="1"/>
</dbReference>
<comment type="caution">
    <text evidence="3">The sequence shown here is derived from an EMBL/GenBank/DDBJ whole genome shotgun (WGS) entry which is preliminary data.</text>
</comment>
<protein>
    <submittedName>
        <fullName evidence="3">Uncharacterized protein</fullName>
    </submittedName>
</protein>
<name>A0A9W6BYJ7_9CHLO</name>
<sequence>MGNEVSLALEDIRAGPAAVHARLRSGGASANKRMLFPEDVGPLPKGCKCTPLGFAILSWNIELLDTLLALGADHRKPVGLPLCSDFTPLQLAVALGFAAGVRHLLAAGADANAPLQLKRGTTTAPTPTSQPSHQPARSRHPHQHPQGAPPAEPNAGSDQLLLPDCLACARPGDAPLHIAIDCAAAAAFGAASLPASGGGCRMEVFEALLGHPATDLNRPNARGRTPL</sequence>